<accession>A0A935TA38</accession>
<comment type="caution">
    <text evidence="3">The sequence shown here is derived from an EMBL/GenBank/DDBJ whole genome shotgun (WGS) entry which is preliminary data.</text>
</comment>
<dbReference type="AlphaFoldDB" id="A0A935TA38"/>
<feature type="domain" description="Peptidase C1A papain C-terminal" evidence="2">
    <location>
        <begin position="23"/>
        <end position="237"/>
    </location>
</feature>
<dbReference type="Gene3D" id="3.90.70.10">
    <property type="entry name" value="Cysteine proteinases"/>
    <property type="match status" value="1"/>
</dbReference>
<evidence type="ECO:0000313" key="3">
    <source>
        <dbReference type="EMBL" id="MBK7954586.1"/>
    </source>
</evidence>
<dbReference type="PROSITE" id="PS00639">
    <property type="entry name" value="THIOL_PROTEASE_HIS"/>
    <property type="match status" value="1"/>
</dbReference>
<dbReference type="GO" id="GO:0008234">
    <property type="term" value="F:cysteine-type peptidase activity"/>
    <property type="evidence" value="ECO:0007669"/>
    <property type="project" value="InterPro"/>
</dbReference>
<dbReference type="InterPro" id="IPR025660">
    <property type="entry name" value="Pept_his_AS"/>
</dbReference>
<dbReference type="SUPFAM" id="SSF54001">
    <property type="entry name" value="Cysteine proteinases"/>
    <property type="match status" value="1"/>
</dbReference>
<evidence type="ECO:0000256" key="1">
    <source>
        <dbReference type="ARBA" id="ARBA00008455"/>
    </source>
</evidence>
<sequence>MTEREQRAAQAASIADLAQAVGAPAAVDWRSIGGSDYLGRVRDQANCGSCVAFGSIAAIEGSTRVAAKKPGLSFDLSEAHLFYCHGAADGRNCDNGWWPSKALDAAKSKGIVDEACFPYTAGDQACRPCSDAATRTTRIKAWTSLTAVPDMKLWIAERGPVAACFTVYEDFRYYKSGVYEHQSGAQLGGHCVCIVGYSDADRAWIARNSWGPDWGENGYFRIGYGEVGIDYEMWGVEVDPKPVVDDVVKVEKVRITGIWVNADAKDAQCYVDKLGWRKLTKPEFVTAAAAARVAKALCTLSIKGDTIIEMYVL</sequence>
<dbReference type="CDD" id="cd02248">
    <property type="entry name" value="Peptidase_C1A"/>
    <property type="match status" value="1"/>
</dbReference>
<name>A0A935TA38_9PROT</name>
<dbReference type="InterPro" id="IPR013128">
    <property type="entry name" value="Peptidase_C1A"/>
</dbReference>
<dbReference type="InterPro" id="IPR000668">
    <property type="entry name" value="Peptidase_C1A_C"/>
</dbReference>
<reference evidence="3 4" key="1">
    <citation type="submission" date="2020-10" db="EMBL/GenBank/DDBJ databases">
        <title>Connecting structure to function with the recovery of over 1000 high-quality activated sludge metagenome-assembled genomes encoding full-length rRNA genes using long-read sequencing.</title>
        <authorList>
            <person name="Singleton C.M."/>
            <person name="Petriglieri F."/>
            <person name="Kristensen J.M."/>
            <person name="Kirkegaard R.H."/>
            <person name="Michaelsen T.Y."/>
            <person name="Andersen M.H."/>
            <person name="Karst S.M."/>
            <person name="Dueholm M.S."/>
            <person name="Nielsen P.H."/>
            <person name="Albertsen M."/>
        </authorList>
    </citation>
    <scope>NUCLEOTIDE SEQUENCE [LARGE SCALE GENOMIC DNA]</scope>
    <source>
        <strain evidence="3">Fred_18-Q3-R57-64_BAT3C.720</strain>
    </source>
</reference>
<dbReference type="Proteomes" id="UP000706151">
    <property type="component" value="Unassembled WGS sequence"/>
</dbReference>
<organism evidence="3 4">
    <name type="scientific">Candidatus Accumulibacter affinis</name>
    <dbReference type="NCBI Taxonomy" id="2954384"/>
    <lineage>
        <taxon>Bacteria</taxon>
        <taxon>Pseudomonadati</taxon>
        <taxon>Pseudomonadota</taxon>
        <taxon>Betaproteobacteria</taxon>
        <taxon>Candidatus Accumulibacter</taxon>
    </lineage>
</organism>
<dbReference type="InterPro" id="IPR039417">
    <property type="entry name" value="Peptidase_C1A_papain-like"/>
</dbReference>
<gene>
    <name evidence="3" type="ORF">IPK02_11860</name>
</gene>
<dbReference type="GO" id="GO:0006508">
    <property type="term" value="P:proteolysis"/>
    <property type="evidence" value="ECO:0007669"/>
    <property type="project" value="InterPro"/>
</dbReference>
<proteinExistence type="inferred from homology"/>
<evidence type="ECO:0000313" key="4">
    <source>
        <dbReference type="Proteomes" id="UP000706151"/>
    </source>
</evidence>
<evidence type="ECO:0000259" key="2">
    <source>
        <dbReference type="SMART" id="SM00645"/>
    </source>
</evidence>
<comment type="similarity">
    <text evidence="1">Belongs to the peptidase C1 family.</text>
</comment>
<dbReference type="Pfam" id="PF00112">
    <property type="entry name" value="Peptidase_C1"/>
    <property type="match status" value="1"/>
</dbReference>
<dbReference type="PANTHER" id="PTHR12411">
    <property type="entry name" value="CYSTEINE PROTEASE FAMILY C1-RELATED"/>
    <property type="match status" value="1"/>
</dbReference>
<dbReference type="InterPro" id="IPR038765">
    <property type="entry name" value="Papain-like_cys_pep_sf"/>
</dbReference>
<dbReference type="EMBL" id="JADJOT010000009">
    <property type="protein sequence ID" value="MBK7954586.1"/>
    <property type="molecule type" value="Genomic_DNA"/>
</dbReference>
<dbReference type="SMART" id="SM00645">
    <property type="entry name" value="Pept_C1"/>
    <property type="match status" value="1"/>
</dbReference>
<protein>
    <submittedName>
        <fullName evidence="3">Peptidase C1</fullName>
    </submittedName>
</protein>